<dbReference type="RefSeq" id="WP_145243406.1">
    <property type="nucleotide sequence ID" value="NZ_CP036273.1"/>
</dbReference>
<proteinExistence type="predicted"/>
<protein>
    <submittedName>
        <fullName evidence="1">Uncharacterized protein</fullName>
    </submittedName>
</protein>
<accession>A0A517Y0I6</accession>
<dbReference type="Proteomes" id="UP000319576">
    <property type="component" value="Chromosome"/>
</dbReference>
<dbReference type="KEGG" id="uli:ETAA1_52630"/>
<evidence type="ECO:0000313" key="2">
    <source>
        <dbReference type="Proteomes" id="UP000319576"/>
    </source>
</evidence>
<gene>
    <name evidence="1" type="ORF">ETAA1_52630</name>
</gene>
<reference evidence="1 2" key="1">
    <citation type="submission" date="2019-02" db="EMBL/GenBank/DDBJ databases">
        <title>Deep-cultivation of Planctomycetes and their phenomic and genomic characterization uncovers novel biology.</title>
        <authorList>
            <person name="Wiegand S."/>
            <person name="Jogler M."/>
            <person name="Boedeker C."/>
            <person name="Pinto D."/>
            <person name="Vollmers J."/>
            <person name="Rivas-Marin E."/>
            <person name="Kohn T."/>
            <person name="Peeters S.H."/>
            <person name="Heuer A."/>
            <person name="Rast P."/>
            <person name="Oberbeckmann S."/>
            <person name="Bunk B."/>
            <person name="Jeske O."/>
            <person name="Meyerdierks A."/>
            <person name="Storesund J.E."/>
            <person name="Kallscheuer N."/>
            <person name="Luecker S."/>
            <person name="Lage O.M."/>
            <person name="Pohl T."/>
            <person name="Merkel B.J."/>
            <person name="Hornburger P."/>
            <person name="Mueller R.-W."/>
            <person name="Bruemmer F."/>
            <person name="Labrenz M."/>
            <person name="Spormann A.M."/>
            <person name="Op den Camp H."/>
            <person name="Overmann J."/>
            <person name="Amann R."/>
            <person name="Jetten M.S.M."/>
            <person name="Mascher T."/>
            <person name="Medema M.H."/>
            <person name="Devos D.P."/>
            <person name="Kaster A.-K."/>
            <person name="Ovreas L."/>
            <person name="Rohde M."/>
            <person name="Galperin M.Y."/>
            <person name="Jogler C."/>
        </authorList>
    </citation>
    <scope>NUCLEOTIDE SEQUENCE [LARGE SCALE GENOMIC DNA]</scope>
    <source>
        <strain evidence="1 2">ETA_A1</strain>
    </source>
</reference>
<sequence>MIRIHFPTTDAKRAALAQLAGRFGFKSWATGEMVVPEDALGFLAVQGVPFTVEGPATYEQTAPPVRGAVAAAS</sequence>
<dbReference type="AlphaFoldDB" id="A0A517Y0I6"/>
<keyword evidence="2" id="KW-1185">Reference proteome</keyword>
<dbReference type="OrthoDB" id="9932085at2"/>
<name>A0A517Y0I6_9BACT</name>
<evidence type="ECO:0000313" key="1">
    <source>
        <dbReference type="EMBL" id="QDU23269.1"/>
    </source>
</evidence>
<dbReference type="EMBL" id="CP036273">
    <property type="protein sequence ID" value="QDU23269.1"/>
    <property type="molecule type" value="Genomic_DNA"/>
</dbReference>
<organism evidence="1 2">
    <name type="scientific">Urbifossiella limnaea</name>
    <dbReference type="NCBI Taxonomy" id="2528023"/>
    <lineage>
        <taxon>Bacteria</taxon>
        <taxon>Pseudomonadati</taxon>
        <taxon>Planctomycetota</taxon>
        <taxon>Planctomycetia</taxon>
        <taxon>Gemmatales</taxon>
        <taxon>Gemmataceae</taxon>
        <taxon>Urbifossiella</taxon>
    </lineage>
</organism>